<evidence type="ECO:0000313" key="10">
    <source>
        <dbReference type="Proteomes" id="UP000277579"/>
    </source>
</evidence>
<reference evidence="9 10" key="1">
    <citation type="submission" date="2018-10" db="EMBL/GenBank/DDBJ databases">
        <title>Genomic Encyclopedia of Archaeal and Bacterial Type Strains, Phase II (KMG-II): from individual species to whole genera.</title>
        <authorList>
            <person name="Goeker M."/>
        </authorList>
    </citation>
    <scope>NUCLEOTIDE SEQUENCE [LARGE SCALE GENOMIC DNA]</scope>
    <source>
        <strain evidence="9 10">DSM 29537</strain>
    </source>
</reference>
<comment type="similarity">
    <text evidence="6">Belongs to the exbB/tolQ family.</text>
</comment>
<sequence length="239" mass="25939">MIFSTILLQTDTIAKASTNTVIEGIAKNEEMNLFSFLMKGGAFLVPIVILLFYTIYLIFERYLSIKKATKQDSHLIKDISIQLNSGNINAALSLAERSNTASGNVLREGILTIGRPISEIESNMERAANIEIGEMEKRMGHLGLIAGIAPTLGFVGTISGVIKIFYSISQTEDISIGNISGGLYEKMISSGAGLVVGIIAYAGYHLFNGVIDNFSLNVQKQILEFVSIIQRPNDGSKTK</sequence>
<feature type="transmembrane region" description="Helical" evidence="7">
    <location>
        <begin position="36"/>
        <end position="59"/>
    </location>
</feature>
<dbReference type="PANTHER" id="PTHR30625:SF17">
    <property type="entry name" value="TOLQ-RELATED"/>
    <property type="match status" value="1"/>
</dbReference>
<protein>
    <submittedName>
        <fullName evidence="9">Biopolymer transport protein ExbB</fullName>
    </submittedName>
</protein>
<evidence type="ECO:0000256" key="3">
    <source>
        <dbReference type="ARBA" id="ARBA00022692"/>
    </source>
</evidence>
<feature type="domain" description="MotA/TolQ/ExbB proton channel" evidence="8">
    <location>
        <begin position="101"/>
        <end position="218"/>
    </location>
</feature>
<dbReference type="Pfam" id="PF01618">
    <property type="entry name" value="MotA_ExbB"/>
    <property type="match status" value="1"/>
</dbReference>
<name>A0A495M7E8_9FLAO</name>
<evidence type="ECO:0000313" key="9">
    <source>
        <dbReference type="EMBL" id="RKS22007.1"/>
    </source>
</evidence>
<dbReference type="GO" id="GO:0017038">
    <property type="term" value="P:protein import"/>
    <property type="evidence" value="ECO:0007669"/>
    <property type="project" value="TreeGrafter"/>
</dbReference>
<keyword evidence="6" id="KW-0653">Protein transport</keyword>
<dbReference type="EMBL" id="RBLC01000003">
    <property type="protein sequence ID" value="RKS22007.1"/>
    <property type="molecule type" value="Genomic_DNA"/>
</dbReference>
<keyword evidence="10" id="KW-1185">Reference proteome</keyword>
<dbReference type="Proteomes" id="UP000277579">
    <property type="component" value="Unassembled WGS sequence"/>
</dbReference>
<dbReference type="InterPro" id="IPR050790">
    <property type="entry name" value="ExbB/TolQ_transport"/>
</dbReference>
<keyword evidence="5 7" id="KW-0472">Membrane</keyword>
<organism evidence="9 10">
    <name type="scientific">Flavobacterium endophyticum</name>
    <dbReference type="NCBI Taxonomy" id="1540163"/>
    <lineage>
        <taxon>Bacteria</taxon>
        <taxon>Pseudomonadati</taxon>
        <taxon>Bacteroidota</taxon>
        <taxon>Flavobacteriia</taxon>
        <taxon>Flavobacteriales</taxon>
        <taxon>Flavobacteriaceae</taxon>
        <taxon>Flavobacterium</taxon>
    </lineage>
</organism>
<keyword evidence="4 7" id="KW-1133">Transmembrane helix</keyword>
<dbReference type="AlphaFoldDB" id="A0A495M7E8"/>
<comment type="subcellular location">
    <subcellularLocation>
        <location evidence="1">Cell membrane</location>
        <topology evidence="1">Multi-pass membrane protein</topology>
    </subcellularLocation>
    <subcellularLocation>
        <location evidence="6">Membrane</location>
        <topology evidence="6">Multi-pass membrane protein</topology>
    </subcellularLocation>
</comment>
<feature type="transmembrane region" description="Helical" evidence="7">
    <location>
        <begin position="142"/>
        <end position="168"/>
    </location>
</feature>
<evidence type="ECO:0000256" key="7">
    <source>
        <dbReference type="SAM" id="Phobius"/>
    </source>
</evidence>
<evidence type="ECO:0000256" key="2">
    <source>
        <dbReference type="ARBA" id="ARBA00022475"/>
    </source>
</evidence>
<gene>
    <name evidence="9" type="ORF">CLV94_2644</name>
</gene>
<proteinExistence type="inferred from homology"/>
<accession>A0A495M7E8</accession>
<evidence type="ECO:0000256" key="1">
    <source>
        <dbReference type="ARBA" id="ARBA00004651"/>
    </source>
</evidence>
<dbReference type="InterPro" id="IPR002898">
    <property type="entry name" value="MotA_ExbB_proton_chnl"/>
</dbReference>
<evidence type="ECO:0000259" key="8">
    <source>
        <dbReference type="Pfam" id="PF01618"/>
    </source>
</evidence>
<comment type="caution">
    <text evidence="9">The sequence shown here is derived from an EMBL/GenBank/DDBJ whole genome shotgun (WGS) entry which is preliminary data.</text>
</comment>
<evidence type="ECO:0000256" key="5">
    <source>
        <dbReference type="ARBA" id="ARBA00023136"/>
    </source>
</evidence>
<evidence type="ECO:0000256" key="6">
    <source>
        <dbReference type="RuleBase" id="RU004057"/>
    </source>
</evidence>
<keyword evidence="6" id="KW-0813">Transport</keyword>
<keyword evidence="2" id="KW-1003">Cell membrane</keyword>
<evidence type="ECO:0000256" key="4">
    <source>
        <dbReference type="ARBA" id="ARBA00022989"/>
    </source>
</evidence>
<feature type="transmembrane region" description="Helical" evidence="7">
    <location>
        <begin position="188"/>
        <end position="207"/>
    </location>
</feature>
<keyword evidence="3 7" id="KW-0812">Transmembrane</keyword>
<dbReference type="PANTHER" id="PTHR30625">
    <property type="entry name" value="PROTEIN TOLQ"/>
    <property type="match status" value="1"/>
</dbReference>
<dbReference type="GO" id="GO:0005886">
    <property type="term" value="C:plasma membrane"/>
    <property type="evidence" value="ECO:0007669"/>
    <property type="project" value="UniProtKB-SubCell"/>
</dbReference>